<dbReference type="InterPro" id="IPR014284">
    <property type="entry name" value="RNA_pol_sigma-70_dom"/>
</dbReference>
<evidence type="ECO:0000313" key="9">
    <source>
        <dbReference type="Proteomes" id="UP000078543"/>
    </source>
</evidence>
<dbReference type="GO" id="GO:0016987">
    <property type="term" value="F:sigma factor activity"/>
    <property type="evidence" value="ECO:0007669"/>
    <property type="project" value="UniProtKB-KW"/>
</dbReference>
<keyword evidence="3" id="KW-0731">Sigma factor</keyword>
<evidence type="ECO:0000256" key="3">
    <source>
        <dbReference type="ARBA" id="ARBA00023082"/>
    </source>
</evidence>
<dbReference type="PANTHER" id="PTHR43133">
    <property type="entry name" value="RNA POLYMERASE ECF-TYPE SIGMA FACTO"/>
    <property type="match status" value="1"/>
</dbReference>
<dbReference type="SUPFAM" id="SSF88659">
    <property type="entry name" value="Sigma3 and sigma4 domains of RNA polymerase sigma factors"/>
    <property type="match status" value="1"/>
</dbReference>
<dbReference type="AlphaFoldDB" id="A0A178MMR2"/>
<gene>
    <name evidence="8" type="ORF">A6A05_12980</name>
</gene>
<dbReference type="InterPro" id="IPR013325">
    <property type="entry name" value="RNA_pol_sigma_r2"/>
</dbReference>
<dbReference type="InterPro" id="IPR013324">
    <property type="entry name" value="RNA_pol_sigma_r3/r4-like"/>
</dbReference>
<dbReference type="Pfam" id="PF04542">
    <property type="entry name" value="Sigma70_r2"/>
    <property type="match status" value="1"/>
</dbReference>
<protein>
    <submittedName>
        <fullName evidence="8">RNA polymerase subunit sigma</fullName>
    </submittedName>
</protein>
<feature type="domain" description="RNA polymerase sigma-70 region 2" evidence="6">
    <location>
        <begin position="28"/>
        <end position="92"/>
    </location>
</feature>
<comment type="similarity">
    <text evidence="1">Belongs to the sigma-70 factor family. ECF subfamily.</text>
</comment>
<dbReference type="EMBL" id="LWQU01000143">
    <property type="protein sequence ID" value="OAN49833.1"/>
    <property type="molecule type" value="Genomic_DNA"/>
</dbReference>
<dbReference type="InterPro" id="IPR039425">
    <property type="entry name" value="RNA_pol_sigma-70-like"/>
</dbReference>
<keyword evidence="5" id="KW-0804">Transcription</keyword>
<reference evidence="8 9" key="1">
    <citation type="submission" date="2016-04" db="EMBL/GenBank/DDBJ databases">
        <title>Draft genome sequence of freshwater magnetotactic bacteria Magnetospirillum marisnigri SP-1 and Magnetospirillum moscoviense BB-1.</title>
        <authorList>
            <person name="Koziaeva V."/>
            <person name="Dziuba M.V."/>
            <person name="Ivanov T.M."/>
            <person name="Kuznetsov B."/>
            <person name="Grouzdev D.S."/>
        </authorList>
    </citation>
    <scope>NUCLEOTIDE SEQUENCE [LARGE SCALE GENOMIC DNA]</scope>
    <source>
        <strain evidence="8 9">BB-1</strain>
    </source>
</reference>
<dbReference type="InterPro" id="IPR013249">
    <property type="entry name" value="RNA_pol_sigma70_r4_t2"/>
</dbReference>
<evidence type="ECO:0000256" key="1">
    <source>
        <dbReference type="ARBA" id="ARBA00010641"/>
    </source>
</evidence>
<accession>A0A178MMR2</accession>
<organism evidence="8 9">
    <name type="scientific">Magnetospirillum moscoviense</name>
    <dbReference type="NCBI Taxonomy" id="1437059"/>
    <lineage>
        <taxon>Bacteria</taxon>
        <taxon>Pseudomonadati</taxon>
        <taxon>Pseudomonadota</taxon>
        <taxon>Alphaproteobacteria</taxon>
        <taxon>Rhodospirillales</taxon>
        <taxon>Rhodospirillaceae</taxon>
        <taxon>Magnetospirillum</taxon>
    </lineage>
</organism>
<evidence type="ECO:0000313" key="8">
    <source>
        <dbReference type="EMBL" id="OAN49833.1"/>
    </source>
</evidence>
<sequence>MDQDSQWRAWMAAAQAGDKAAYGRLLADLVPVVRRLVGRRWHGAADAEDVVQDALLTLHAVRHTYDPTRPFLPWLAAIVERRVADGLRKRYRRSGREEEFDEAAETFSAIETNIHALDAEPLRRAVADLPAGQRQAIELVKLKEMSLAEASAASGQSVGALKVAVHRAIKALKEKLDR</sequence>
<dbReference type="GO" id="GO:0006352">
    <property type="term" value="P:DNA-templated transcription initiation"/>
    <property type="evidence" value="ECO:0007669"/>
    <property type="project" value="InterPro"/>
</dbReference>
<evidence type="ECO:0000256" key="5">
    <source>
        <dbReference type="ARBA" id="ARBA00023163"/>
    </source>
</evidence>
<dbReference type="Gene3D" id="1.10.10.10">
    <property type="entry name" value="Winged helix-like DNA-binding domain superfamily/Winged helix DNA-binding domain"/>
    <property type="match status" value="1"/>
</dbReference>
<dbReference type="InterPro" id="IPR036388">
    <property type="entry name" value="WH-like_DNA-bd_sf"/>
</dbReference>
<dbReference type="Proteomes" id="UP000078543">
    <property type="component" value="Unassembled WGS sequence"/>
</dbReference>
<evidence type="ECO:0000256" key="2">
    <source>
        <dbReference type="ARBA" id="ARBA00023015"/>
    </source>
</evidence>
<evidence type="ECO:0000259" key="6">
    <source>
        <dbReference type="Pfam" id="PF04542"/>
    </source>
</evidence>
<dbReference type="InterPro" id="IPR007627">
    <property type="entry name" value="RNA_pol_sigma70_r2"/>
</dbReference>
<proteinExistence type="inferred from homology"/>
<evidence type="ECO:0000256" key="4">
    <source>
        <dbReference type="ARBA" id="ARBA00023125"/>
    </source>
</evidence>
<dbReference type="SUPFAM" id="SSF88946">
    <property type="entry name" value="Sigma2 domain of RNA polymerase sigma factors"/>
    <property type="match status" value="1"/>
</dbReference>
<dbReference type="STRING" id="1437059.A6A05_12980"/>
<comment type="caution">
    <text evidence="8">The sequence shown here is derived from an EMBL/GenBank/DDBJ whole genome shotgun (WGS) entry which is preliminary data.</text>
</comment>
<keyword evidence="4" id="KW-0238">DNA-binding</keyword>
<feature type="domain" description="RNA polymerase sigma factor 70 region 4 type 2" evidence="7">
    <location>
        <begin position="121"/>
        <end position="172"/>
    </location>
</feature>
<dbReference type="RefSeq" id="WP_068501152.1">
    <property type="nucleotide sequence ID" value="NZ_LWQU01000143.1"/>
</dbReference>
<evidence type="ECO:0000259" key="7">
    <source>
        <dbReference type="Pfam" id="PF08281"/>
    </source>
</evidence>
<dbReference type="PANTHER" id="PTHR43133:SF58">
    <property type="entry name" value="ECF RNA POLYMERASE SIGMA FACTOR SIGD"/>
    <property type="match status" value="1"/>
</dbReference>
<dbReference type="GO" id="GO:0003677">
    <property type="term" value="F:DNA binding"/>
    <property type="evidence" value="ECO:0007669"/>
    <property type="project" value="UniProtKB-KW"/>
</dbReference>
<keyword evidence="2" id="KW-0805">Transcription regulation</keyword>
<name>A0A178MMR2_9PROT</name>
<keyword evidence="9" id="KW-1185">Reference proteome</keyword>
<dbReference type="Pfam" id="PF08281">
    <property type="entry name" value="Sigma70_r4_2"/>
    <property type="match status" value="1"/>
</dbReference>
<dbReference type="NCBIfam" id="TIGR02937">
    <property type="entry name" value="sigma70-ECF"/>
    <property type="match status" value="1"/>
</dbReference>
<dbReference type="Gene3D" id="1.10.1740.10">
    <property type="match status" value="1"/>
</dbReference>